<dbReference type="EMBL" id="JBAHYK010001315">
    <property type="protein sequence ID" value="KAL0568538.1"/>
    <property type="molecule type" value="Genomic_DNA"/>
</dbReference>
<organism evidence="2 3">
    <name type="scientific">Marasmius crinis-equi</name>
    <dbReference type="NCBI Taxonomy" id="585013"/>
    <lineage>
        <taxon>Eukaryota</taxon>
        <taxon>Fungi</taxon>
        <taxon>Dikarya</taxon>
        <taxon>Basidiomycota</taxon>
        <taxon>Agaricomycotina</taxon>
        <taxon>Agaricomycetes</taxon>
        <taxon>Agaricomycetidae</taxon>
        <taxon>Agaricales</taxon>
        <taxon>Marasmiineae</taxon>
        <taxon>Marasmiaceae</taxon>
        <taxon>Marasmius</taxon>
    </lineage>
</organism>
<evidence type="ECO:0000313" key="2">
    <source>
        <dbReference type="EMBL" id="KAL0568538.1"/>
    </source>
</evidence>
<accession>A0ABR3F017</accession>
<dbReference type="InterPro" id="IPR007250">
    <property type="entry name" value="HSP9_HSP12"/>
</dbReference>
<feature type="compositionally biased region" description="Polar residues" evidence="1">
    <location>
        <begin position="39"/>
        <end position="51"/>
    </location>
</feature>
<keyword evidence="3" id="KW-1185">Reference proteome</keyword>
<dbReference type="PIRSF" id="PIRSF002590">
    <property type="entry name" value="HSP9/HSP12_fun"/>
    <property type="match status" value="1"/>
</dbReference>
<evidence type="ECO:0000256" key="1">
    <source>
        <dbReference type="SAM" id="MobiDB-lite"/>
    </source>
</evidence>
<name>A0ABR3F017_9AGAR</name>
<gene>
    <name evidence="2" type="primary">HSP12</name>
    <name evidence="2" type="ORF">V5O48_013445</name>
</gene>
<reference evidence="2 3" key="1">
    <citation type="submission" date="2024-02" db="EMBL/GenBank/DDBJ databases">
        <title>A draft genome for the cacao thread blight pathogen Marasmius crinis-equi.</title>
        <authorList>
            <person name="Cohen S.P."/>
            <person name="Baruah I.K."/>
            <person name="Amoako-Attah I."/>
            <person name="Bukari Y."/>
            <person name="Meinhardt L.W."/>
            <person name="Bailey B.A."/>
        </authorList>
    </citation>
    <scope>NUCLEOTIDE SEQUENCE [LARGE SCALE GENOMIC DNA]</scope>
    <source>
        <strain evidence="2 3">GH-76</strain>
    </source>
</reference>
<sequence length="84" mass="8803">MSDTGRQSFTDKAEAALKPDSEKSTTEHFGDKLKGNADSLGSSAQPQSEKSAGQKVGDTLSGNSNQNDQSMLDKTKDALGLGQK</sequence>
<evidence type="ECO:0000313" key="3">
    <source>
        <dbReference type="Proteomes" id="UP001465976"/>
    </source>
</evidence>
<proteinExistence type="predicted"/>
<dbReference type="Gene3D" id="6.10.250.2440">
    <property type="match status" value="2"/>
</dbReference>
<comment type="caution">
    <text evidence="2">The sequence shown here is derived from an EMBL/GenBank/DDBJ whole genome shotgun (WGS) entry which is preliminary data.</text>
</comment>
<dbReference type="Pfam" id="PF04119">
    <property type="entry name" value="HSP9_HSP12"/>
    <property type="match status" value="1"/>
</dbReference>
<dbReference type="Proteomes" id="UP001465976">
    <property type="component" value="Unassembled WGS sequence"/>
</dbReference>
<feature type="compositionally biased region" description="Basic and acidic residues" evidence="1">
    <location>
        <begin position="9"/>
        <end position="35"/>
    </location>
</feature>
<feature type="compositionally biased region" description="Polar residues" evidence="1">
    <location>
        <begin position="60"/>
        <end position="70"/>
    </location>
</feature>
<protein>
    <submittedName>
        <fullName evidence="2">Lipid-binding protein hsp12</fullName>
    </submittedName>
</protein>
<feature type="region of interest" description="Disordered" evidence="1">
    <location>
        <begin position="1"/>
        <end position="84"/>
    </location>
</feature>